<dbReference type="Pfam" id="PF01924">
    <property type="entry name" value="HypD"/>
    <property type="match status" value="1"/>
</dbReference>
<evidence type="ECO:0000313" key="4">
    <source>
        <dbReference type="EMBL" id="BDG09166.1"/>
    </source>
</evidence>
<gene>
    <name evidence="4" type="ORF">AMPC_22790</name>
</gene>
<reference evidence="5" key="1">
    <citation type="journal article" date="2022" name="Int. J. Syst. Evol. Microbiol.">
        <title>Anaeromyxobacter oryzae sp. nov., Anaeromyxobacter diazotrophicus sp. nov. and Anaeromyxobacter paludicola sp. nov., isolated from paddy soils.</title>
        <authorList>
            <person name="Itoh H."/>
            <person name="Xu Z."/>
            <person name="Mise K."/>
            <person name="Masuda Y."/>
            <person name="Ushijima N."/>
            <person name="Hayakawa C."/>
            <person name="Shiratori Y."/>
            <person name="Senoo K."/>
        </authorList>
    </citation>
    <scope>NUCLEOTIDE SEQUENCE [LARGE SCALE GENOMIC DNA]</scope>
    <source>
        <strain evidence="5">Red630</strain>
    </source>
</reference>
<dbReference type="PIRSF" id="PIRSF005622">
    <property type="entry name" value="Hydrgn_mat_hypD"/>
    <property type="match status" value="1"/>
</dbReference>
<dbReference type="NCBIfam" id="TIGR00075">
    <property type="entry name" value="hypD"/>
    <property type="match status" value="1"/>
</dbReference>
<dbReference type="PANTHER" id="PTHR30149:SF0">
    <property type="entry name" value="HYDROGENASE MATURATION FACTOR HYPD"/>
    <property type="match status" value="1"/>
</dbReference>
<comment type="similarity">
    <text evidence="1">Belongs to the HypD family.</text>
</comment>
<dbReference type="Gene3D" id="6.10.20.100">
    <property type="match status" value="1"/>
</dbReference>
<evidence type="ECO:0000256" key="1">
    <source>
        <dbReference type="ARBA" id="ARBA00007888"/>
    </source>
</evidence>
<protein>
    <submittedName>
        <fullName evidence="4">Hydrogenase formation protein HypD</fullName>
    </submittedName>
</protein>
<evidence type="ECO:0000256" key="3">
    <source>
        <dbReference type="ARBA" id="ARBA00023004"/>
    </source>
</evidence>
<dbReference type="PANTHER" id="PTHR30149">
    <property type="entry name" value="HYDROGENASE PROTEIN ASSEMBLY PROTEIN HYPD"/>
    <property type="match status" value="1"/>
</dbReference>
<keyword evidence="3" id="KW-0408">Iron</keyword>
<dbReference type="InterPro" id="IPR002780">
    <property type="entry name" value="Hyd_form_HypD"/>
</dbReference>
<dbReference type="RefSeq" id="WP_248340877.1">
    <property type="nucleotide sequence ID" value="NZ_AP025592.1"/>
</dbReference>
<accession>A0ABM7XBC3</accession>
<organism evidence="4 5">
    <name type="scientific">Anaeromyxobacter paludicola</name>
    <dbReference type="NCBI Taxonomy" id="2918171"/>
    <lineage>
        <taxon>Bacteria</taxon>
        <taxon>Pseudomonadati</taxon>
        <taxon>Myxococcota</taxon>
        <taxon>Myxococcia</taxon>
        <taxon>Myxococcales</taxon>
        <taxon>Cystobacterineae</taxon>
        <taxon>Anaeromyxobacteraceae</taxon>
        <taxon>Anaeromyxobacter</taxon>
    </lineage>
</organism>
<sequence length="380" mass="40824">MASPAELAQQLKFRDPEKARALAAALQREVDAIGRDEITIMHVCGSHEQSIARFGIRAVLPRQISLIMGPGCPVCVTDAPEIDEGVALAKQGCRVLTYGDMLKVPGTVKSLGDAQADGGKVDIVYGVEQALEIARAHPDEEVVFFSSGFETTAVATAAAILRGLPKNLSVLSAHKYVPPAMEIVAGMPGSKVEAFLAAGHAAIITGCDCFRPMAQKYRMPIVVTGFEPLDVLAAILKTVEMIRHGEHDVANCYPRCVTGPGNLPAQKMLWQVFEPVGGQWRGIAVIPDGNLRLKAEFAAVDARRRFDIDVRSLWDYAPPKLAERCICGEIMAGFKSPKDCALFGKECLPESPVGACMVSSEGTCKIWHQYGGVPDLKEVG</sequence>
<evidence type="ECO:0000256" key="2">
    <source>
        <dbReference type="ARBA" id="ARBA00022723"/>
    </source>
</evidence>
<keyword evidence="5" id="KW-1185">Reference proteome</keyword>
<name>A0ABM7XBC3_9BACT</name>
<dbReference type="EMBL" id="AP025592">
    <property type="protein sequence ID" value="BDG09166.1"/>
    <property type="molecule type" value="Genomic_DNA"/>
</dbReference>
<evidence type="ECO:0000313" key="5">
    <source>
        <dbReference type="Proteomes" id="UP001162734"/>
    </source>
</evidence>
<dbReference type="InterPro" id="IPR042244">
    <property type="entry name" value="HypD_2_sf"/>
</dbReference>
<dbReference type="InterPro" id="IPR042243">
    <property type="entry name" value="HypD_1"/>
</dbReference>
<dbReference type="Proteomes" id="UP001162734">
    <property type="component" value="Chromosome"/>
</dbReference>
<proteinExistence type="inferred from homology"/>
<dbReference type="Gene3D" id="3.40.50.11750">
    <property type="entry name" value="HypD, alpha/beta domain 1"/>
    <property type="match status" value="2"/>
</dbReference>
<keyword evidence="2" id="KW-0479">Metal-binding</keyword>